<evidence type="ECO:0000313" key="2">
    <source>
        <dbReference type="Proteomes" id="UP001244341"/>
    </source>
</evidence>
<keyword evidence="2" id="KW-1185">Reference proteome</keyword>
<evidence type="ECO:0000313" key="1">
    <source>
        <dbReference type="EMBL" id="WIA18098.1"/>
    </source>
</evidence>
<accession>A0ABY8UBT8</accession>
<gene>
    <name evidence="1" type="ORF">OEZ85_009576</name>
</gene>
<reference evidence="1 2" key="1">
    <citation type="submission" date="2023-05" db="EMBL/GenBank/DDBJ databases">
        <title>A 100% complete, gapless, phased diploid assembly of the Scenedesmus obliquus UTEX 3031 genome.</title>
        <authorList>
            <person name="Biondi T.C."/>
            <person name="Hanschen E.R."/>
            <person name="Kwon T."/>
            <person name="Eng W."/>
            <person name="Kruse C.P.S."/>
            <person name="Koehler S.I."/>
            <person name="Kunde Y."/>
            <person name="Gleasner C.D."/>
            <person name="You Mak K.T."/>
            <person name="Polle J."/>
            <person name="Hovde B.T."/>
            <person name="Starkenburg S.R."/>
        </authorList>
    </citation>
    <scope>NUCLEOTIDE SEQUENCE [LARGE SCALE GENOMIC DNA]</scope>
    <source>
        <strain evidence="1 2">DOE0152z</strain>
    </source>
</reference>
<dbReference type="Proteomes" id="UP001244341">
    <property type="component" value="Chromosome 9b"/>
</dbReference>
<sequence length="418" mass="44696">MVGFPHEQQVVTVLPLDGTVKVIGALFHADKQHPDAGKYPGYVYVKLQEEHAPGCVNGTLCGLVYKFSSLHTPPKGVANMEHIYVYLLPDGYAHLTKRGASRPTMLANLPRMLQSVEFQELWASSSCKPEHLQVHSDYTGLNYYHPLAAGFLLRRLFPVMDVATMDLFCGFLLEKGDISAATGRVDLGAASIAPAQMGTGSSAGWPAAAAPLSGRGAAACSSGPPHSGSSFDNLMLKVGDACGGGSGSSSSSSGSNQLPLAPTVDQPAQLGYMLSTLPDAAQRINLVELFFPEQEQTHEQLVDQLLAKVLTSGHRTERTRRALKPWFSESDENGLLLFPGGSSRQATAKVAEAIATCTELEQSGIACIAAYKHCQSLQLDDIAAQLAVNQEELVKMQMRLDRAQLVAEVKMLAASLDC</sequence>
<name>A0ABY8UBT8_TETOB</name>
<organism evidence="1 2">
    <name type="scientific">Tetradesmus obliquus</name>
    <name type="common">Green alga</name>
    <name type="synonym">Acutodesmus obliquus</name>
    <dbReference type="NCBI Taxonomy" id="3088"/>
    <lineage>
        <taxon>Eukaryota</taxon>
        <taxon>Viridiplantae</taxon>
        <taxon>Chlorophyta</taxon>
        <taxon>core chlorophytes</taxon>
        <taxon>Chlorophyceae</taxon>
        <taxon>CS clade</taxon>
        <taxon>Sphaeropleales</taxon>
        <taxon>Scenedesmaceae</taxon>
        <taxon>Tetradesmus</taxon>
    </lineage>
</organism>
<proteinExistence type="predicted"/>
<dbReference type="EMBL" id="CP126216">
    <property type="protein sequence ID" value="WIA18098.1"/>
    <property type="molecule type" value="Genomic_DNA"/>
</dbReference>
<protein>
    <submittedName>
        <fullName evidence="1">Uncharacterized protein</fullName>
    </submittedName>
</protein>